<protein>
    <submittedName>
        <fullName evidence="2">Uncharacterized protein</fullName>
    </submittedName>
</protein>
<organism evidence="2 3">
    <name type="scientific">Crepidotus variabilis</name>
    <dbReference type="NCBI Taxonomy" id="179855"/>
    <lineage>
        <taxon>Eukaryota</taxon>
        <taxon>Fungi</taxon>
        <taxon>Dikarya</taxon>
        <taxon>Basidiomycota</taxon>
        <taxon>Agaricomycotina</taxon>
        <taxon>Agaricomycetes</taxon>
        <taxon>Agaricomycetidae</taxon>
        <taxon>Agaricales</taxon>
        <taxon>Agaricineae</taxon>
        <taxon>Crepidotaceae</taxon>
        <taxon>Crepidotus</taxon>
    </lineage>
</organism>
<evidence type="ECO:0000256" key="1">
    <source>
        <dbReference type="SAM" id="MobiDB-lite"/>
    </source>
</evidence>
<feature type="region of interest" description="Disordered" evidence="1">
    <location>
        <begin position="160"/>
        <end position="185"/>
    </location>
</feature>
<feature type="compositionally biased region" description="Polar residues" evidence="1">
    <location>
        <begin position="263"/>
        <end position="293"/>
    </location>
</feature>
<feature type="compositionally biased region" description="Basic and acidic residues" evidence="1">
    <location>
        <begin position="311"/>
        <end position="321"/>
    </location>
</feature>
<accession>A0A9P6ETG5</accession>
<keyword evidence="3" id="KW-1185">Reference proteome</keyword>
<feature type="compositionally biased region" description="Basic and acidic residues" evidence="1">
    <location>
        <begin position="176"/>
        <end position="185"/>
    </location>
</feature>
<sequence>MSQGTKSRNMRRSVRTGVTNSSDPFESTPNLLAKARPRGTFHLDPSPSFGRGLENIPRFPSANGDLCGGKMKPTLQTCVVVPDNPHRFDLLPLNKVGKLSGQSEPESAHLLAHLPVPLKHQLPPSPSGRSIGAYAQTRSLQPSGSVLSLDKSAMNDVRACDSYNASSPPPKATGRYSKDAPRSADYHSGRQVLYPLDLNQHQWASPKASEEKSTSSLYHLHKTTEPRAQSSTSTSSRTASQNRFRSESLSSQATRSSNHHYRSTLNYSNHTAPNPNLSSHSTLASAVQLSSDMPSLRRPHTLRSAPLVATSKREHAKNEAKLKRRHAVYHTVPFKIEPDDKLVSLSKSDRDASDSENGKSTASICGSPRPSRTHEPAKQESSHGLDYQEAIATNSLRQDNTPKKSILKNASQSTPKATLSTKSLSKENIPRSKSSQFRLLPPMPLQITKKPREGPKPEYRARKPGSPHPFLDMFLLIDELMCEWERR</sequence>
<gene>
    <name evidence="2" type="ORF">CPB83DRAFT_901974</name>
</gene>
<feature type="compositionally biased region" description="Basic and acidic residues" evidence="1">
    <location>
        <begin position="345"/>
        <end position="357"/>
    </location>
</feature>
<feature type="compositionally biased region" description="Polar residues" evidence="1">
    <location>
        <begin position="16"/>
        <end position="30"/>
    </location>
</feature>
<comment type="caution">
    <text evidence="2">The sequence shown here is derived from an EMBL/GenBank/DDBJ whole genome shotgun (WGS) entry which is preliminary data.</text>
</comment>
<feature type="region of interest" description="Disordered" evidence="1">
    <location>
        <begin position="222"/>
        <end position="322"/>
    </location>
</feature>
<feature type="compositionally biased region" description="Basic and acidic residues" evidence="1">
    <location>
        <begin position="372"/>
        <end position="383"/>
    </location>
</feature>
<feature type="compositionally biased region" description="Basic and acidic residues" evidence="1">
    <location>
        <begin position="450"/>
        <end position="461"/>
    </location>
</feature>
<proteinExistence type="predicted"/>
<feature type="compositionally biased region" description="Low complexity" evidence="1">
    <location>
        <begin position="227"/>
        <end position="241"/>
    </location>
</feature>
<evidence type="ECO:0000313" key="3">
    <source>
        <dbReference type="Proteomes" id="UP000807306"/>
    </source>
</evidence>
<feature type="region of interest" description="Disordered" evidence="1">
    <location>
        <begin position="1"/>
        <end position="52"/>
    </location>
</feature>
<feature type="region of interest" description="Disordered" evidence="1">
    <location>
        <begin position="345"/>
        <end position="465"/>
    </location>
</feature>
<reference evidence="2" key="1">
    <citation type="submission" date="2020-11" db="EMBL/GenBank/DDBJ databases">
        <authorList>
            <consortium name="DOE Joint Genome Institute"/>
            <person name="Ahrendt S."/>
            <person name="Riley R."/>
            <person name="Andreopoulos W."/>
            <person name="Labutti K."/>
            <person name="Pangilinan J."/>
            <person name="Ruiz-Duenas F.J."/>
            <person name="Barrasa J.M."/>
            <person name="Sanchez-Garcia M."/>
            <person name="Camarero S."/>
            <person name="Miyauchi S."/>
            <person name="Serrano A."/>
            <person name="Linde D."/>
            <person name="Babiker R."/>
            <person name="Drula E."/>
            <person name="Ayuso-Fernandez I."/>
            <person name="Pacheco R."/>
            <person name="Padilla G."/>
            <person name="Ferreira P."/>
            <person name="Barriuso J."/>
            <person name="Kellner H."/>
            <person name="Castanera R."/>
            <person name="Alfaro M."/>
            <person name="Ramirez L."/>
            <person name="Pisabarro A.G."/>
            <person name="Kuo A."/>
            <person name="Tritt A."/>
            <person name="Lipzen A."/>
            <person name="He G."/>
            <person name="Yan M."/>
            <person name="Ng V."/>
            <person name="Cullen D."/>
            <person name="Martin F."/>
            <person name="Rosso M.-N."/>
            <person name="Henrissat B."/>
            <person name="Hibbett D."/>
            <person name="Martinez A.T."/>
            <person name="Grigoriev I.V."/>
        </authorList>
    </citation>
    <scope>NUCLEOTIDE SEQUENCE</scope>
    <source>
        <strain evidence="2">CBS 506.95</strain>
    </source>
</reference>
<feature type="compositionally biased region" description="Polar residues" evidence="1">
    <location>
        <begin position="247"/>
        <end position="256"/>
    </location>
</feature>
<dbReference type="EMBL" id="MU157825">
    <property type="protein sequence ID" value="KAF9535080.1"/>
    <property type="molecule type" value="Genomic_DNA"/>
</dbReference>
<name>A0A9P6ETG5_9AGAR</name>
<dbReference type="Proteomes" id="UP000807306">
    <property type="component" value="Unassembled WGS sequence"/>
</dbReference>
<evidence type="ECO:0000313" key="2">
    <source>
        <dbReference type="EMBL" id="KAF9535080.1"/>
    </source>
</evidence>
<dbReference type="AlphaFoldDB" id="A0A9P6ETG5"/>
<feature type="compositionally biased region" description="Polar residues" evidence="1">
    <location>
        <begin position="408"/>
        <end position="423"/>
    </location>
</feature>